<dbReference type="EMBL" id="JAAVJS010000004">
    <property type="protein sequence ID" value="NJX14598.1"/>
    <property type="molecule type" value="Genomic_DNA"/>
</dbReference>
<dbReference type="CDD" id="cd16343">
    <property type="entry name" value="LMWPTP"/>
    <property type="match status" value="1"/>
</dbReference>
<dbReference type="SMART" id="SM00226">
    <property type="entry name" value="LMWPc"/>
    <property type="match status" value="1"/>
</dbReference>
<evidence type="ECO:0000313" key="6">
    <source>
        <dbReference type="EMBL" id="NJX14598.1"/>
    </source>
</evidence>
<feature type="domain" description="Phosphotyrosine protein phosphatase I" evidence="5">
    <location>
        <begin position="2"/>
        <end position="148"/>
    </location>
</feature>
<evidence type="ECO:0000313" key="7">
    <source>
        <dbReference type="Proteomes" id="UP000760545"/>
    </source>
</evidence>
<accession>A0ABX1DC36</accession>
<evidence type="ECO:0000256" key="2">
    <source>
        <dbReference type="ARBA" id="ARBA00013064"/>
    </source>
</evidence>
<evidence type="ECO:0000256" key="4">
    <source>
        <dbReference type="ARBA" id="ARBA00022912"/>
    </source>
</evidence>
<sequence length="151" mass="16959">MTKILMVCLGNICRSPLAEGILKSKLPSKGFTVDSAGTAAYHIGSTPDQRSVAVARKHGLDISKLRGRQFEIEDFDRFDFIYVMDSSNFQNVIKLARNDNDISKVNMILNEVHPKKDFEVPDPYYGGDQGFENVYNMLNEACDIIAQKVTH</sequence>
<name>A0ABX1DC36_9FLAO</name>
<keyword evidence="7" id="KW-1185">Reference proteome</keyword>
<dbReference type="PANTHER" id="PTHR11717">
    <property type="entry name" value="LOW MOLECULAR WEIGHT PROTEIN TYROSINE PHOSPHATASE"/>
    <property type="match status" value="1"/>
</dbReference>
<dbReference type="PRINTS" id="PR00719">
    <property type="entry name" value="LMWPTPASE"/>
</dbReference>
<keyword evidence="3" id="KW-0378">Hydrolase</keyword>
<protein>
    <recommendedName>
        <fullName evidence="2">protein-tyrosine-phosphatase</fullName>
        <ecNumber evidence="2">3.1.3.48</ecNumber>
    </recommendedName>
</protein>
<evidence type="ECO:0000256" key="3">
    <source>
        <dbReference type="ARBA" id="ARBA00022801"/>
    </source>
</evidence>
<dbReference type="Proteomes" id="UP000760545">
    <property type="component" value="Unassembled WGS sequence"/>
</dbReference>
<dbReference type="PANTHER" id="PTHR11717:SF7">
    <property type="entry name" value="LOW MOLECULAR WEIGHT PHOSPHOTYROSINE PROTEIN PHOSPHATASE"/>
    <property type="match status" value="1"/>
</dbReference>
<dbReference type="Gene3D" id="3.40.50.2300">
    <property type="match status" value="1"/>
</dbReference>
<evidence type="ECO:0000259" key="5">
    <source>
        <dbReference type="SMART" id="SM00226"/>
    </source>
</evidence>
<keyword evidence="4" id="KW-0904">Protein phosphatase</keyword>
<dbReference type="EC" id="3.1.3.48" evidence="2"/>
<dbReference type="InterPro" id="IPR050438">
    <property type="entry name" value="LMW_PTPase"/>
</dbReference>
<dbReference type="InterPro" id="IPR036196">
    <property type="entry name" value="Ptyr_pPase_sf"/>
</dbReference>
<dbReference type="InterPro" id="IPR023485">
    <property type="entry name" value="Ptyr_pPase"/>
</dbReference>
<dbReference type="InterPro" id="IPR017867">
    <property type="entry name" value="Tyr_phospatase_low_mol_wt"/>
</dbReference>
<organism evidence="6 7">
    <name type="scientific">Tamlana crocina</name>
    <dbReference type="NCBI Taxonomy" id="393006"/>
    <lineage>
        <taxon>Bacteria</taxon>
        <taxon>Pseudomonadati</taxon>
        <taxon>Bacteroidota</taxon>
        <taxon>Flavobacteriia</taxon>
        <taxon>Flavobacteriales</taxon>
        <taxon>Flavobacteriaceae</taxon>
        <taxon>Tamlana</taxon>
    </lineage>
</organism>
<dbReference type="Pfam" id="PF01451">
    <property type="entry name" value="LMWPc"/>
    <property type="match status" value="1"/>
</dbReference>
<comment type="caution">
    <text evidence="6">The sequence shown here is derived from an EMBL/GenBank/DDBJ whole genome shotgun (WGS) entry which is preliminary data.</text>
</comment>
<comment type="similarity">
    <text evidence="1">Belongs to the low molecular weight phosphotyrosine protein phosphatase family.</text>
</comment>
<reference evidence="6 7" key="1">
    <citation type="submission" date="2020-03" db="EMBL/GenBank/DDBJ databases">
        <title>Tamlana sp. nov, isolated from XXX.</title>
        <authorList>
            <person name="Cao W.R."/>
        </authorList>
    </citation>
    <scope>NUCLEOTIDE SEQUENCE [LARGE SCALE GENOMIC DNA]</scope>
    <source>
        <strain evidence="6 7">HST1-43</strain>
    </source>
</reference>
<gene>
    <name evidence="6" type="ORF">HC176_03745</name>
</gene>
<evidence type="ECO:0000256" key="1">
    <source>
        <dbReference type="ARBA" id="ARBA00011063"/>
    </source>
</evidence>
<dbReference type="RefSeq" id="WP_167916851.1">
    <property type="nucleotide sequence ID" value="NZ_JAAVJS010000004.1"/>
</dbReference>
<proteinExistence type="inferred from homology"/>
<dbReference type="SUPFAM" id="SSF52788">
    <property type="entry name" value="Phosphotyrosine protein phosphatases I"/>
    <property type="match status" value="1"/>
</dbReference>